<accession>A0A927HXZ5</accession>
<feature type="non-terminal residue" evidence="1">
    <location>
        <position position="1"/>
    </location>
</feature>
<dbReference type="Proteomes" id="UP000623974">
    <property type="component" value="Unassembled WGS sequence"/>
</dbReference>
<evidence type="ECO:0000313" key="2">
    <source>
        <dbReference type="Proteomes" id="UP000623974"/>
    </source>
</evidence>
<name>A0A927HXZ5_KLEPN</name>
<dbReference type="EMBL" id="JACXSX010000001">
    <property type="protein sequence ID" value="MBD3744395.1"/>
    <property type="molecule type" value="Genomic_DNA"/>
</dbReference>
<reference evidence="1" key="1">
    <citation type="submission" date="2020-07" db="EMBL/GenBank/DDBJ databases">
        <title>Clinical and genomic characterization of carbapenemase-producing Enterobacterales causing secondary infections during the COVID-19 crisis at a New York City hospital.</title>
        <authorList>
            <person name="Gomez-Simmonds A."/>
            <person name="Annavajhala M.K."/>
            <person name="Uhlemann A.-C."/>
        </authorList>
    </citation>
    <scope>NUCLEOTIDE SEQUENCE</scope>
    <source>
        <strain evidence="1">KP1828</strain>
    </source>
</reference>
<evidence type="ECO:0000313" key="1">
    <source>
        <dbReference type="EMBL" id="MBD3744395.1"/>
    </source>
</evidence>
<gene>
    <name evidence="1" type="ORF">IE980_28320</name>
</gene>
<organism evidence="1 2">
    <name type="scientific">Klebsiella pneumoniae</name>
    <dbReference type="NCBI Taxonomy" id="573"/>
    <lineage>
        <taxon>Bacteria</taxon>
        <taxon>Pseudomonadati</taxon>
        <taxon>Pseudomonadota</taxon>
        <taxon>Gammaproteobacteria</taxon>
        <taxon>Enterobacterales</taxon>
        <taxon>Enterobacteriaceae</taxon>
        <taxon>Klebsiella/Raoultella group</taxon>
        <taxon>Klebsiella</taxon>
        <taxon>Klebsiella pneumoniae complex</taxon>
    </lineage>
</organism>
<dbReference type="AlphaFoldDB" id="A0A927HXZ5"/>
<sequence>GTTQPLSWSMRWLDNFCRILRPPASCIAGVFPLVDITVIPTTTSCSTAAWQPWIAAQHIRQRDMAQLLDKLTQL</sequence>
<protein>
    <submittedName>
        <fullName evidence="1">Rpn family recombination-promoting nuclease/putative transposase</fullName>
    </submittedName>
</protein>
<comment type="caution">
    <text evidence="1">The sequence shown here is derived from an EMBL/GenBank/DDBJ whole genome shotgun (WGS) entry which is preliminary data.</text>
</comment>
<proteinExistence type="predicted"/>